<evidence type="ECO:0000256" key="4">
    <source>
        <dbReference type="ARBA" id="ARBA00022448"/>
    </source>
</evidence>
<keyword evidence="8" id="KW-0460">Magnesium</keyword>
<dbReference type="GO" id="GO:0015099">
    <property type="term" value="F:nickel cation transmembrane transporter activity"/>
    <property type="evidence" value="ECO:0007669"/>
    <property type="project" value="TreeGrafter"/>
</dbReference>
<evidence type="ECO:0000256" key="10">
    <source>
        <dbReference type="ARBA" id="ARBA00023065"/>
    </source>
</evidence>
<keyword evidence="5" id="KW-1003">Cell membrane</keyword>
<dbReference type="Gene3D" id="1.20.58.340">
    <property type="entry name" value="Magnesium transport protein CorA, transmembrane region"/>
    <property type="match status" value="2"/>
</dbReference>
<sequence length="330" mass="36480">MLTVYHSGQARLSRGGPEVLTAEQGADDALWIDLLAPTPEEEAAVERLTGIEVPTREEMAEIEVSSRISRQGEVIYLTTPVLTNSTGFNPENISLTFVLMPKRLITVRYATPQAVAGFMGRLERAKPGPAGAGDLMLQIMEALVDRMADVLERIALELDGFSHRIFHQPTPVRSRRRSSARELEVMLRTIGRGGDLQSKSRDTILGLRRVVSYLASASDVLGGKDATTRVKTIARDLQSLSEYSDFLNGKIGFLLDATLGMISIQQNHIIKLFSVVAVLFLPPTLVASIYGMNFHFMPELDKPWGYPLALALMVAAAVLPYWIFKRKGWL</sequence>
<dbReference type="Gene3D" id="3.30.460.20">
    <property type="entry name" value="CorA soluble domain-like"/>
    <property type="match status" value="1"/>
</dbReference>
<organism evidence="14 15">
    <name type="scientific">Magnetospirillum moscoviense</name>
    <dbReference type="NCBI Taxonomy" id="1437059"/>
    <lineage>
        <taxon>Bacteria</taxon>
        <taxon>Pseudomonadati</taxon>
        <taxon>Pseudomonadota</taxon>
        <taxon>Alphaproteobacteria</taxon>
        <taxon>Rhodospirillales</taxon>
        <taxon>Rhodospirillaceae</taxon>
        <taxon>Magnetospirillum</taxon>
    </lineage>
</organism>
<comment type="caution">
    <text evidence="14">The sequence shown here is derived from an EMBL/GenBank/DDBJ whole genome shotgun (WGS) entry which is preliminary data.</text>
</comment>
<dbReference type="PANTHER" id="PTHR47685:SF1">
    <property type="entry name" value="MAGNESIUM TRANSPORT PROTEIN CORA"/>
    <property type="match status" value="1"/>
</dbReference>
<evidence type="ECO:0000256" key="3">
    <source>
        <dbReference type="ARBA" id="ARBA00019439"/>
    </source>
</evidence>
<dbReference type="FunFam" id="1.20.58.340:FF:000001">
    <property type="entry name" value="Magnesium transport protein CorA"/>
    <property type="match status" value="1"/>
</dbReference>
<gene>
    <name evidence="14" type="ORF">A6A05_06985</name>
</gene>
<evidence type="ECO:0000256" key="1">
    <source>
        <dbReference type="ARBA" id="ARBA00004429"/>
    </source>
</evidence>
<evidence type="ECO:0000313" key="15">
    <source>
        <dbReference type="Proteomes" id="UP000078543"/>
    </source>
</evidence>
<dbReference type="EMBL" id="LWQU01000054">
    <property type="protein sequence ID" value="OAN60946.1"/>
    <property type="molecule type" value="Genomic_DNA"/>
</dbReference>
<evidence type="ECO:0000256" key="8">
    <source>
        <dbReference type="ARBA" id="ARBA00022842"/>
    </source>
</evidence>
<dbReference type="InterPro" id="IPR050829">
    <property type="entry name" value="CorA_MIT"/>
</dbReference>
<dbReference type="InterPro" id="IPR045863">
    <property type="entry name" value="CorA_TM1_TM2"/>
</dbReference>
<keyword evidence="10" id="KW-0406">Ion transport</keyword>
<evidence type="ECO:0000313" key="14">
    <source>
        <dbReference type="EMBL" id="OAN60946.1"/>
    </source>
</evidence>
<feature type="transmembrane region" description="Helical" evidence="13">
    <location>
        <begin position="269"/>
        <end position="292"/>
    </location>
</feature>
<keyword evidence="7 13" id="KW-0812">Transmembrane</keyword>
<dbReference type="Pfam" id="PF01544">
    <property type="entry name" value="CorA"/>
    <property type="match status" value="1"/>
</dbReference>
<keyword evidence="9 13" id="KW-1133">Transmembrane helix</keyword>
<comment type="similarity">
    <text evidence="2">Belongs to the CorA metal ion transporter (MIT) (TC 1.A.35) family.</text>
</comment>
<evidence type="ECO:0000256" key="9">
    <source>
        <dbReference type="ARBA" id="ARBA00022989"/>
    </source>
</evidence>
<comment type="subcellular location">
    <subcellularLocation>
        <location evidence="1">Cell inner membrane</location>
        <topology evidence="1">Multi-pass membrane protein</topology>
    </subcellularLocation>
</comment>
<dbReference type="GO" id="GO:0015095">
    <property type="term" value="F:magnesium ion transmembrane transporter activity"/>
    <property type="evidence" value="ECO:0007669"/>
    <property type="project" value="TreeGrafter"/>
</dbReference>
<evidence type="ECO:0000256" key="12">
    <source>
        <dbReference type="ARBA" id="ARBA00034269"/>
    </source>
</evidence>
<dbReference type="AlphaFoldDB" id="A0A178MZ36"/>
<keyword evidence="4" id="KW-0813">Transport</keyword>
<dbReference type="InterPro" id="IPR045861">
    <property type="entry name" value="CorA_cytoplasmic_dom"/>
</dbReference>
<dbReference type="InterPro" id="IPR002523">
    <property type="entry name" value="MgTranspt_CorA/ZnTranspt_ZntB"/>
</dbReference>
<dbReference type="SUPFAM" id="SSF144083">
    <property type="entry name" value="Magnesium transport protein CorA, transmembrane region"/>
    <property type="match status" value="1"/>
</dbReference>
<dbReference type="CDD" id="cd12837">
    <property type="entry name" value="EcCorA-like_u1"/>
    <property type="match status" value="1"/>
</dbReference>
<reference evidence="14 15" key="1">
    <citation type="submission" date="2016-04" db="EMBL/GenBank/DDBJ databases">
        <title>Draft genome sequence of freshwater magnetotactic bacteria Magnetospirillum marisnigri SP-1 and Magnetospirillum moscoviense BB-1.</title>
        <authorList>
            <person name="Koziaeva V."/>
            <person name="Dziuba M.V."/>
            <person name="Ivanov T.M."/>
            <person name="Kuznetsov B."/>
            <person name="Grouzdev D.S."/>
        </authorList>
    </citation>
    <scope>NUCLEOTIDE SEQUENCE [LARGE SCALE GENOMIC DNA]</scope>
    <source>
        <strain evidence="14 15">BB-1</strain>
    </source>
</reference>
<name>A0A178MZ36_9PROT</name>
<evidence type="ECO:0000256" key="7">
    <source>
        <dbReference type="ARBA" id="ARBA00022692"/>
    </source>
</evidence>
<dbReference type="PANTHER" id="PTHR47685">
    <property type="entry name" value="MAGNESIUM TRANSPORT PROTEIN CORA"/>
    <property type="match status" value="1"/>
</dbReference>
<keyword evidence="6" id="KW-0997">Cell inner membrane</keyword>
<dbReference type="SUPFAM" id="SSF143865">
    <property type="entry name" value="CorA soluble domain-like"/>
    <property type="match status" value="1"/>
</dbReference>
<keyword evidence="11 13" id="KW-0472">Membrane</keyword>
<evidence type="ECO:0000256" key="5">
    <source>
        <dbReference type="ARBA" id="ARBA00022475"/>
    </source>
</evidence>
<evidence type="ECO:0000256" key="6">
    <source>
        <dbReference type="ARBA" id="ARBA00022519"/>
    </source>
</evidence>
<dbReference type="RefSeq" id="WP_068497330.1">
    <property type="nucleotide sequence ID" value="NZ_LWQU01000054.1"/>
</dbReference>
<dbReference type="Proteomes" id="UP000078543">
    <property type="component" value="Unassembled WGS sequence"/>
</dbReference>
<dbReference type="GO" id="GO:0015087">
    <property type="term" value="F:cobalt ion transmembrane transporter activity"/>
    <property type="evidence" value="ECO:0007669"/>
    <property type="project" value="TreeGrafter"/>
</dbReference>
<proteinExistence type="inferred from homology"/>
<evidence type="ECO:0000256" key="13">
    <source>
        <dbReference type="SAM" id="Phobius"/>
    </source>
</evidence>
<dbReference type="GO" id="GO:0005886">
    <property type="term" value="C:plasma membrane"/>
    <property type="evidence" value="ECO:0007669"/>
    <property type="project" value="UniProtKB-SubCell"/>
</dbReference>
<evidence type="ECO:0000256" key="11">
    <source>
        <dbReference type="ARBA" id="ARBA00023136"/>
    </source>
</evidence>
<dbReference type="STRING" id="1437059.A6A05_06985"/>
<evidence type="ECO:0000256" key="2">
    <source>
        <dbReference type="ARBA" id="ARBA00009765"/>
    </source>
</evidence>
<comment type="catalytic activity">
    <reaction evidence="12">
        <text>Mg(2+)(in) = Mg(2+)(out)</text>
        <dbReference type="Rhea" id="RHEA:29827"/>
        <dbReference type="ChEBI" id="CHEBI:18420"/>
    </reaction>
</comment>
<feature type="transmembrane region" description="Helical" evidence="13">
    <location>
        <begin position="304"/>
        <end position="324"/>
    </location>
</feature>
<keyword evidence="15" id="KW-1185">Reference proteome</keyword>
<protein>
    <recommendedName>
        <fullName evidence="3">Magnesium transport protein CorA</fullName>
    </recommendedName>
</protein>
<accession>A0A178MZ36</accession>